<evidence type="ECO:0000256" key="4">
    <source>
        <dbReference type="ARBA" id="ARBA00022475"/>
    </source>
</evidence>
<sequence>MTERELVRVRKLEKSYGATRVLQDINLTVKPGETVMLVGPSGAGKSTLLRCINRIEDPTSGEIFVNGADMVHSEQHPGCQPASAKELAIKRRAVGMVFQRFNLFPHLSAIDNVAIGPHRVLGVPLRQARQEAAQLLTRVKLAEHAAKTPRQLSGGQQQRVGIARALAMKPSLLLLDEPTSALDPELVGEVLEVIKELACAGMTQLIVTHELAFARQVGSRIVFMETGRIRLDAEPSIFFSPHQEERIRTFIGKTQAH</sequence>
<dbReference type="GO" id="GO:0005886">
    <property type="term" value="C:plasma membrane"/>
    <property type="evidence" value="ECO:0007669"/>
    <property type="project" value="UniProtKB-SubCell"/>
</dbReference>
<dbReference type="GO" id="GO:0015424">
    <property type="term" value="F:ABC-type amino acid transporter activity"/>
    <property type="evidence" value="ECO:0007669"/>
    <property type="project" value="InterPro"/>
</dbReference>
<evidence type="ECO:0000259" key="9">
    <source>
        <dbReference type="PROSITE" id="PS50893"/>
    </source>
</evidence>
<evidence type="ECO:0000313" key="10">
    <source>
        <dbReference type="EMBL" id="QPS08873.1"/>
    </source>
</evidence>
<dbReference type="InterPro" id="IPR003439">
    <property type="entry name" value="ABC_transporter-like_ATP-bd"/>
</dbReference>
<comment type="subcellular location">
    <subcellularLocation>
        <location evidence="1">Cell membrane</location>
        <topology evidence="1">Peripheral membrane protein</topology>
    </subcellularLocation>
</comment>
<dbReference type="InterPro" id="IPR030679">
    <property type="entry name" value="ABC_ATPase_HisP-typ"/>
</dbReference>
<dbReference type="InterPro" id="IPR027417">
    <property type="entry name" value="P-loop_NTPase"/>
</dbReference>
<comment type="similarity">
    <text evidence="2">Belongs to the ABC transporter superfamily.</text>
</comment>
<keyword evidence="6 10" id="KW-0067">ATP-binding</keyword>
<evidence type="ECO:0000256" key="2">
    <source>
        <dbReference type="ARBA" id="ARBA00005417"/>
    </source>
</evidence>
<evidence type="ECO:0000256" key="8">
    <source>
        <dbReference type="ARBA" id="ARBA00023136"/>
    </source>
</evidence>
<evidence type="ECO:0000313" key="11">
    <source>
        <dbReference type="Proteomes" id="UP000594778"/>
    </source>
</evidence>
<dbReference type="Gene3D" id="3.40.50.300">
    <property type="entry name" value="P-loop containing nucleotide triphosphate hydrolases"/>
    <property type="match status" value="1"/>
</dbReference>
<evidence type="ECO:0000256" key="6">
    <source>
        <dbReference type="ARBA" id="ARBA00022840"/>
    </source>
</evidence>
<dbReference type="PANTHER" id="PTHR43166">
    <property type="entry name" value="AMINO ACID IMPORT ATP-BINDING PROTEIN"/>
    <property type="match status" value="1"/>
</dbReference>
<evidence type="ECO:0000256" key="5">
    <source>
        <dbReference type="ARBA" id="ARBA00022741"/>
    </source>
</evidence>
<keyword evidence="3" id="KW-0813">Transport</keyword>
<dbReference type="RefSeq" id="WP_183018247.1">
    <property type="nucleotide sequence ID" value="NZ_CP065668.1"/>
</dbReference>
<dbReference type="InterPro" id="IPR017871">
    <property type="entry name" value="ABC_transporter-like_CS"/>
</dbReference>
<dbReference type="Pfam" id="PF00005">
    <property type="entry name" value="ABC_tran"/>
    <property type="match status" value="1"/>
</dbReference>
<dbReference type="EMBL" id="CP065668">
    <property type="protein sequence ID" value="QPS08873.1"/>
    <property type="molecule type" value="Genomic_DNA"/>
</dbReference>
<keyword evidence="4" id="KW-1003">Cell membrane</keyword>
<dbReference type="PANTHER" id="PTHR43166:SF9">
    <property type="entry name" value="GLUTAMATE_ASPARTATE IMPORT ATP-BINDING PROTEIN GLTL"/>
    <property type="match status" value="1"/>
</dbReference>
<dbReference type="PIRSF" id="PIRSF039085">
    <property type="entry name" value="ABC_ATPase_HisP"/>
    <property type="match status" value="1"/>
</dbReference>
<dbReference type="SUPFAM" id="SSF52540">
    <property type="entry name" value="P-loop containing nucleoside triphosphate hydrolases"/>
    <property type="match status" value="1"/>
</dbReference>
<name>A0A7T2S4Y2_DELAC</name>
<proteinExistence type="inferred from homology"/>
<dbReference type="Proteomes" id="UP000594778">
    <property type="component" value="Chromosome"/>
</dbReference>
<dbReference type="PROSITE" id="PS00211">
    <property type="entry name" value="ABC_TRANSPORTER_1"/>
    <property type="match status" value="1"/>
</dbReference>
<keyword evidence="5" id="KW-0547">Nucleotide-binding</keyword>
<evidence type="ECO:0000256" key="7">
    <source>
        <dbReference type="ARBA" id="ARBA00022970"/>
    </source>
</evidence>
<dbReference type="PROSITE" id="PS50893">
    <property type="entry name" value="ABC_TRANSPORTER_2"/>
    <property type="match status" value="1"/>
</dbReference>
<accession>A0A7T2S4Y2</accession>
<organism evidence="10 11">
    <name type="scientific">Delftia acidovorans</name>
    <name type="common">Pseudomonas acidovorans</name>
    <name type="synonym">Comamonas acidovorans</name>
    <dbReference type="NCBI Taxonomy" id="80866"/>
    <lineage>
        <taxon>Bacteria</taxon>
        <taxon>Pseudomonadati</taxon>
        <taxon>Pseudomonadota</taxon>
        <taxon>Betaproteobacteria</taxon>
        <taxon>Burkholderiales</taxon>
        <taxon>Comamonadaceae</taxon>
        <taxon>Delftia</taxon>
    </lineage>
</organism>
<keyword evidence="7" id="KW-0029">Amino-acid transport</keyword>
<keyword evidence="8" id="KW-0472">Membrane</keyword>
<gene>
    <name evidence="10" type="ORF">I6G66_02125</name>
</gene>
<dbReference type="GO" id="GO:0016887">
    <property type="term" value="F:ATP hydrolysis activity"/>
    <property type="evidence" value="ECO:0007669"/>
    <property type="project" value="InterPro"/>
</dbReference>
<protein>
    <submittedName>
        <fullName evidence="10">Amino acid ABC transporter ATP-binding protein</fullName>
    </submittedName>
</protein>
<evidence type="ECO:0000256" key="1">
    <source>
        <dbReference type="ARBA" id="ARBA00004202"/>
    </source>
</evidence>
<feature type="domain" description="ABC transporter" evidence="9">
    <location>
        <begin position="7"/>
        <end position="251"/>
    </location>
</feature>
<reference evidence="10 11" key="1">
    <citation type="submission" date="2020-12" db="EMBL/GenBank/DDBJ databases">
        <title>FDA dAtabase for Regulatory Grade micrObial Sequences (FDA-ARGOS): Supporting development and validation of Infectious Disease Dx tests.</title>
        <authorList>
            <person name="Sproer C."/>
            <person name="Gronow S."/>
            <person name="Severitt S."/>
            <person name="Schroder I."/>
            <person name="Tallon L."/>
            <person name="Sadzewicz L."/>
            <person name="Zhao X."/>
            <person name="Boylan J."/>
            <person name="Ott S."/>
            <person name="Bowen H."/>
            <person name="Vavikolanu K."/>
            <person name="Mehta A."/>
            <person name="Aluvathingal J."/>
            <person name="Nadendla S."/>
            <person name="Lowell S."/>
            <person name="Myers T."/>
            <person name="Yan Y."/>
            <person name="Sichtig H."/>
        </authorList>
    </citation>
    <scope>NUCLEOTIDE SEQUENCE [LARGE SCALE GENOMIC DNA]</scope>
    <source>
        <strain evidence="10 11">FDAARGOS_909</strain>
    </source>
</reference>
<dbReference type="GO" id="GO:0005524">
    <property type="term" value="F:ATP binding"/>
    <property type="evidence" value="ECO:0007669"/>
    <property type="project" value="UniProtKB-KW"/>
</dbReference>
<dbReference type="AlphaFoldDB" id="A0A7T2S4Y2"/>
<dbReference type="InterPro" id="IPR050086">
    <property type="entry name" value="MetN_ABC_transporter-like"/>
</dbReference>
<dbReference type="InterPro" id="IPR003593">
    <property type="entry name" value="AAA+_ATPase"/>
</dbReference>
<dbReference type="SMART" id="SM00382">
    <property type="entry name" value="AAA"/>
    <property type="match status" value="1"/>
</dbReference>
<evidence type="ECO:0000256" key="3">
    <source>
        <dbReference type="ARBA" id="ARBA00022448"/>
    </source>
</evidence>